<evidence type="ECO:0000256" key="2">
    <source>
        <dbReference type="SAM" id="SignalP"/>
    </source>
</evidence>
<keyword evidence="1" id="KW-0472">Membrane</keyword>
<dbReference type="Pfam" id="PF09972">
    <property type="entry name" value="DUF2207"/>
    <property type="match status" value="1"/>
</dbReference>
<protein>
    <submittedName>
        <fullName evidence="5">DUF2207 domain-containing protein</fullName>
    </submittedName>
</protein>
<feature type="transmembrane region" description="Helical" evidence="1">
    <location>
        <begin position="450"/>
        <end position="468"/>
    </location>
</feature>
<organism evidence="5 6">
    <name type="scientific">Tissierella carlieri</name>
    <dbReference type="NCBI Taxonomy" id="689904"/>
    <lineage>
        <taxon>Bacteria</taxon>
        <taxon>Bacillati</taxon>
        <taxon>Bacillota</taxon>
        <taxon>Tissierellia</taxon>
        <taxon>Tissierellales</taxon>
        <taxon>Tissierellaceae</taxon>
        <taxon>Tissierella</taxon>
    </lineage>
</organism>
<dbReference type="Proteomes" id="UP001524478">
    <property type="component" value="Unassembled WGS sequence"/>
</dbReference>
<feature type="domain" description="DUF2207" evidence="3">
    <location>
        <begin position="29"/>
        <end position="216"/>
    </location>
</feature>
<comment type="caution">
    <text evidence="5">The sequence shown here is derived from an EMBL/GenBank/DDBJ whole genome shotgun (WGS) entry which is preliminary data.</text>
</comment>
<evidence type="ECO:0000259" key="3">
    <source>
        <dbReference type="Pfam" id="PF09972"/>
    </source>
</evidence>
<evidence type="ECO:0000313" key="5">
    <source>
        <dbReference type="EMBL" id="MCQ4923449.1"/>
    </source>
</evidence>
<reference evidence="5 6" key="1">
    <citation type="submission" date="2022-06" db="EMBL/GenBank/DDBJ databases">
        <title>Isolation of gut microbiota from human fecal samples.</title>
        <authorList>
            <person name="Pamer E.G."/>
            <person name="Barat B."/>
            <person name="Waligurski E."/>
            <person name="Medina S."/>
            <person name="Paddock L."/>
            <person name="Mostad J."/>
        </authorList>
    </citation>
    <scope>NUCLEOTIDE SEQUENCE [LARGE SCALE GENOMIC DNA]</scope>
    <source>
        <strain evidence="5 6">DFI.7.95</strain>
    </source>
</reference>
<evidence type="ECO:0000313" key="6">
    <source>
        <dbReference type="Proteomes" id="UP001524478"/>
    </source>
</evidence>
<feature type="chain" id="PRO_5046507613" evidence="2">
    <location>
        <begin position="25"/>
        <end position="594"/>
    </location>
</feature>
<dbReference type="EMBL" id="JANGAC010000006">
    <property type="protein sequence ID" value="MCQ4923449.1"/>
    <property type="molecule type" value="Genomic_DNA"/>
</dbReference>
<keyword evidence="1" id="KW-1133">Transmembrane helix</keyword>
<name>A0ABT1SAG6_9FIRM</name>
<feature type="domain" description="Predicted membrane protein YciQ-like C-terminal" evidence="4">
    <location>
        <begin position="296"/>
        <end position="517"/>
    </location>
</feature>
<keyword evidence="1" id="KW-0812">Transmembrane</keyword>
<feature type="transmembrane region" description="Helical" evidence="1">
    <location>
        <begin position="260"/>
        <end position="279"/>
    </location>
</feature>
<accession>A0ABT1SAG6</accession>
<dbReference type="InterPro" id="IPR048389">
    <property type="entry name" value="YciQ-like_C"/>
</dbReference>
<keyword evidence="6" id="KW-1185">Reference proteome</keyword>
<dbReference type="Pfam" id="PF20990">
    <property type="entry name" value="DUF2207_C"/>
    <property type="match status" value="1"/>
</dbReference>
<dbReference type="RefSeq" id="WP_256311432.1">
    <property type="nucleotide sequence ID" value="NZ_JANGAC010000006.1"/>
</dbReference>
<evidence type="ECO:0000256" key="1">
    <source>
        <dbReference type="SAM" id="Phobius"/>
    </source>
</evidence>
<feature type="transmembrane region" description="Helical" evidence="1">
    <location>
        <begin position="423"/>
        <end position="444"/>
    </location>
</feature>
<evidence type="ECO:0000259" key="4">
    <source>
        <dbReference type="Pfam" id="PF20990"/>
    </source>
</evidence>
<dbReference type="InterPro" id="IPR018702">
    <property type="entry name" value="DUF2207"/>
</dbReference>
<sequence>MFSKRFNILWIIVLLIFISPTSFADTSMSITRWIVDSTLSDNGDLFISEDITFDFEDKFNGVYRDIVINGTEGIENLEVYEMAQGIEVPYSLVGSAKKGDKAVFTQTEEKNTLKLMIFSPSKNEMKTFRIKYTVKNVAVNHIDTGELYYKFLGSENSTPIEFFSASIRLPDKNRESTKIFAHGPLNGSINFIEDDLIKLEVSNVPTDTFVEARILFPNSFISQSTNKGNRTLDNIVDQELALIKSAEEKAISKARNKSTFNNIALIVSGLLVALTGFIFNKLRRNSDIYESLNSKYPKDITPAELRMLMASVIDSRALMTTIFDFARKGYVNIEEIESSQKKKKDFLFSKTIRPRTDLLSHEEFLLDWLFNTIGNGNVVSTRDIEQYRKKSFDKFNRDFNSWQKKVSSDLKNRDYYDPSSKKWGFITLTISIISFIVGIIAMVFEAFYGGILLILSISLFVYSIFIFYRKSDKGYIQYQLWKDFKKNLDYQGITLEDYNINITTDKILIYALAIGLPMKSIDRFRERMPESYTSTHWSYWYFMTNRHGGSSFEDRFNSSFYGSSASSTSSSIGGGGGFSGGGGGGAGGGGAGGF</sequence>
<gene>
    <name evidence="5" type="ORF">NE686_10155</name>
</gene>
<feature type="signal peptide" evidence="2">
    <location>
        <begin position="1"/>
        <end position="24"/>
    </location>
</feature>
<proteinExistence type="predicted"/>
<keyword evidence="2" id="KW-0732">Signal</keyword>